<feature type="compositionally biased region" description="Low complexity" evidence="1">
    <location>
        <begin position="167"/>
        <end position="184"/>
    </location>
</feature>
<feature type="compositionally biased region" description="Gly residues" evidence="1">
    <location>
        <begin position="185"/>
        <end position="196"/>
    </location>
</feature>
<accession>A0ABN2WBT8</accession>
<evidence type="ECO:0000313" key="4">
    <source>
        <dbReference type="EMBL" id="GAA2088698.1"/>
    </source>
</evidence>
<feature type="signal peptide" evidence="2">
    <location>
        <begin position="1"/>
        <end position="28"/>
    </location>
</feature>
<sequence length="196" mass="19809">MTRALSRSAALCGSAVLLAVLAGCSVFADTPAQEPKVVETEEPAEVDEVIAALEPLLGDAESIPSSAKVFETLMDAGYEADQLEATQDETPLETGVPSKQFAVLVDAGCVVGEIREGKAAATLMPPSESTGTCMFGAVDRPEGAPEPSGEPRDEDGEDNGTGHIPGESFSTAEPSEAPSEAPGESGEGGSASLGGN</sequence>
<dbReference type="PROSITE" id="PS51257">
    <property type="entry name" value="PROKAR_LIPOPROTEIN"/>
    <property type="match status" value="1"/>
</dbReference>
<evidence type="ECO:0000256" key="1">
    <source>
        <dbReference type="SAM" id="MobiDB-lite"/>
    </source>
</evidence>
<keyword evidence="2" id="KW-0732">Signal</keyword>
<dbReference type="RefSeq" id="WP_344334700.1">
    <property type="nucleotide sequence ID" value="NZ_BAAAPZ010000002.1"/>
</dbReference>
<dbReference type="Proteomes" id="UP001500984">
    <property type="component" value="Unassembled WGS sequence"/>
</dbReference>
<feature type="chain" id="PRO_5047119899" description="DUF6993 domain-containing protein" evidence="2">
    <location>
        <begin position="29"/>
        <end position="196"/>
    </location>
</feature>
<name>A0ABN2WBT8_9MICO</name>
<reference evidence="4 5" key="1">
    <citation type="journal article" date="2019" name="Int. J. Syst. Evol. Microbiol.">
        <title>The Global Catalogue of Microorganisms (GCM) 10K type strain sequencing project: providing services to taxonomists for standard genome sequencing and annotation.</title>
        <authorList>
            <consortium name="The Broad Institute Genomics Platform"/>
            <consortium name="The Broad Institute Genome Sequencing Center for Infectious Disease"/>
            <person name="Wu L."/>
            <person name="Ma J."/>
        </authorList>
    </citation>
    <scope>NUCLEOTIDE SEQUENCE [LARGE SCALE GENOMIC DNA]</scope>
    <source>
        <strain evidence="4 5">JCM 15900</strain>
    </source>
</reference>
<dbReference type="Pfam" id="PF22504">
    <property type="entry name" value="DUF6993"/>
    <property type="match status" value="1"/>
</dbReference>
<comment type="caution">
    <text evidence="4">The sequence shown here is derived from an EMBL/GenBank/DDBJ whole genome shotgun (WGS) entry which is preliminary data.</text>
</comment>
<evidence type="ECO:0000259" key="3">
    <source>
        <dbReference type="Pfam" id="PF22504"/>
    </source>
</evidence>
<dbReference type="InterPro" id="IPR054262">
    <property type="entry name" value="DUF6993"/>
</dbReference>
<dbReference type="EMBL" id="BAAAPZ010000002">
    <property type="protein sequence ID" value="GAA2088698.1"/>
    <property type="molecule type" value="Genomic_DNA"/>
</dbReference>
<feature type="domain" description="DUF6993" evidence="3">
    <location>
        <begin position="59"/>
        <end position="136"/>
    </location>
</feature>
<organism evidence="4 5">
    <name type="scientific">Brevibacterium salitolerans</name>
    <dbReference type="NCBI Taxonomy" id="1403566"/>
    <lineage>
        <taxon>Bacteria</taxon>
        <taxon>Bacillati</taxon>
        <taxon>Actinomycetota</taxon>
        <taxon>Actinomycetes</taxon>
        <taxon>Micrococcales</taxon>
        <taxon>Brevibacteriaceae</taxon>
        <taxon>Brevibacterium</taxon>
    </lineage>
</organism>
<feature type="region of interest" description="Disordered" evidence="1">
    <location>
        <begin position="123"/>
        <end position="196"/>
    </location>
</feature>
<gene>
    <name evidence="4" type="ORF">GCM10009823_03960</name>
</gene>
<protein>
    <recommendedName>
        <fullName evidence="3">DUF6993 domain-containing protein</fullName>
    </recommendedName>
</protein>
<evidence type="ECO:0000256" key="2">
    <source>
        <dbReference type="SAM" id="SignalP"/>
    </source>
</evidence>
<keyword evidence="5" id="KW-1185">Reference proteome</keyword>
<evidence type="ECO:0000313" key="5">
    <source>
        <dbReference type="Proteomes" id="UP001500984"/>
    </source>
</evidence>
<proteinExistence type="predicted"/>